<gene>
    <name evidence="1" type="ORF">IHE29_10305</name>
</gene>
<dbReference type="RefSeq" id="WP_338910680.1">
    <property type="nucleotide sequence ID" value="NZ_CP062176.1"/>
</dbReference>
<dbReference type="EMBL" id="CP062176">
    <property type="protein sequence ID" value="WXK39631.1"/>
    <property type="molecule type" value="Genomic_DNA"/>
</dbReference>
<proteinExistence type="predicted"/>
<name>A0ABZ2Q2S6_9BURK</name>
<keyword evidence="2" id="KW-1185">Reference proteome</keyword>
<protein>
    <submittedName>
        <fullName evidence="1">Tail protein X</fullName>
    </submittedName>
</protein>
<dbReference type="InterPro" id="IPR008861">
    <property type="entry name" value="GpX-like"/>
</dbReference>
<evidence type="ECO:0000313" key="2">
    <source>
        <dbReference type="Proteomes" id="UP001493153"/>
    </source>
</evidence>
<dbReference type="Proteomes" id="UP001493153">
    <property type="component" value="Chromosome"/>
</dbReference>
<sequence>MKVISSQGDTLDVLCWRHYGRTDGTVEAAFLANPGLAELGVVLPLGTIIELPDASAIASTAPLVQLFD</sequence>
<accession>A0ABZ2Q2S6</accession>
<organism evidence="1 2">
    <name type="scientific">Mycetohabitans rhizoxinica</name>
    <dbReference type="NCBI Taxonomy" id="412963"/>
    <lineage>
        <taxon>Bacteria</taxon>
        <taxon>Pseudomonadati</taxon>
        <taxon>Pseudomonadota</taxon>
        <taxon>Betaproteobacteria</taxon>
        <taxon>Burkholderiales</taxon>
        <taxon>Burkholderiaceae</taxon>
        <taxon>Mycetohabitans</taxon>
    </lineage>
</organism>
<evidence type="ECO:0000313" key="1">
    <source>
        <dbReference type="EMBL" id="WXK39631.1"/>
    </source>
</evidence>
<dbReference type="Pfam" id="PF05489">
    <property type="entry name" value="Phage_tail_X"/>
    <property type="match status" value="1"/>
</dbReference>
<reference evidence="1 2" key="1">
    <citation type="submission" date="2020-09" db="EMBL/GenBank/DDBJ databases">
        <title>Genome sequences of Mycetohabitans spp.</title>
        <authorList>
            <person name="Carter M.E."/>
            <person name="Carpenter S.C.D."/>
            <person name="Bogdanove A.J."/>
        </authorList>
    </citation>
    <scope>NUCLEOTIDE SEQUENCE [LARGE SCALE GENOMIC DNA]</scope>
    <source>
        <strain evidence="1 2">B12</strain>
    </source>
</reference>